<name>A0A098Y069_9ACTN</name>
<dbReference type="Proteomes" id="UP000029713">
    <property type="component" value="Unassembled WGS sequence"/>
</dbReference>
<dbReference type="Pfam" id="PF08673">
    <property type="entry name" value="RsbU_N"/>
    <property type="match status" value="1"/>
</dbReference>
<proteinExistence type="predicted"/>
<dbReference type="Gene3D" id="1.10.1240.30">
    <property type="entry name" value="KaiA/RbsU domain"/>
    <property type="match status" value="1"/>
</dbReference>
<comment type="caution">
    <text evidence="3">The sequence shown here is derived from an EMBL/GenBank/DDBJ whole genome shotgun (WGS) entry which is preliminary data.</text>
</comment>
<dbReference type="OrthoDB" id="5192927at2"/>
<keyword evidence="4" id="KW-1185">Reference proteome</keyword>
<reference evidence="3 4" key="1">
    <citation type="submission" date="2014-07" db="EMBL/GenBank/DDBJ databases">
        <title>Biosystematic studies on Modestobacter strains isolated from extreme hyper-arid desert soil and from historic building.</title>
        <authorList>
            <person name="Bukarasam K."/>
            <person name="Bull A."/>
            <person name="Girard G."/>
            <person name="van Wezel G."/>
            <person name="Goodfellow M."/>
        </authorList>
    </citation>
    <scope>NUCLEOTIDE SEQUENCE [LARGE SCALE GENOMIC DNA]</scope>
    <source>
        <strain evidence="3 4">KNN45-2b</strain>
    </source>
</reference>
<dbReference type="InterPro" id="IPR014787">
    <property type="entry name" value="PSer_Pase_RsbU_N"/>
</dbReference>
<organism evidence="3 4">
    <name type="scientific">Modestobacter caceresii</name>
    <dbReference type="NCBI Taxonomy" id="1522368"/>
    <lineage>
        <taxon>Bacteria</taxon>
        <taxon>Bacillati</taxon>
        <taxon>Actinomycetota</taxon>
        <taxon>Actinomycetes</taxon>
        <taxon>Geodermatophilales</taxon>
        <taxon>Geodermatophilaceae</taxon>
        <taxon>Modestobacter</taxon>
    </lineage>
</organism>
<evidence type="ECO:0000313" key="4">
    <source>
        <dbReference type="Proteomes" id="UP000029713"/>
    </source>
</evidence>
<evidence type="ECO:0000259" key="2">
    <source>
        <dbReference type="Pfam" id="PF08673"/>
    </source>
</evidence>
<gene>
    <name evidence="3" type="ORF">IN07_24330</name>
</gene>
<sequence>MSPLERLARDYRMALLSYLPRREEAALNRGYELGRSAVIEQVGLLELARVHHDVFLAVLEETQADDVLPVAAAASEFLMEVLATFDMTQRSLHESRPAARGPRPGGGVTASRSRAEHAGRTRARRD</sequence>
<evidence type="ECO:0000313" key="3">
    <source>
        <dbReference type="EMBL" id="KGH43254.1"/>
    </source>
</evidence>
<evidence type="ECO:0000256" key="1">
    <source>
        <dbReference type="SAM" id="MobiDB-lite"/>
    </source>
</evidence>
<accession>A0A098Y069</accession>
<feature type="region of interest" description="Disordered" evidence="1">
    <location>
        <begin position="91"/>
        <end position="126"/>
    </location>
</feature>
<protein>
    <recommendedName>
        <fullName evidence="2">Phosphoserine phosphatase RsbU N-terminal domain-containing protein</fullName>
    </recommendedName>
</protein>
<dbReference type="AlphaFoldDB" id="A0A098Y069"/>
<dbReference type="EMBL" id="JPMX01000139">
    <property type="protein sequence ID" value="KGH43254.1"/>
    <property type="molecule type" value="Genomic_DNA"/>
</dbReference>
<dbReference type="InterPro" id="IPR017944">
    <property type="entry name" value="KaiA/RbsU_helical_domain_sf"/>
</dbReference>
<dbReference type="RefSeq" id="WP_036341518.1">
    <property type="nucleotide sequence ID" value="NZ_JPMX01000139.1"/>
</dbReference>
<feature type="domain" description="Phosphoserine phosphatase RsbU N-terminal" evidence="2">
    <location>
        <begin position="10"/>
        <end position="88"/>
    </location>
</feature>